<protein>
    <recommendedName>
        <fullName evidence="1">Methyltransferase putative zinc binding domain-containing protein</fullName>
    </recommendedName>
</protein>
<gene>
    <name evidence="2" type="ORF">METZ01_LOCUS291512</name>
</gene>
<accession>A0A382LPK2</accession>
<evidence type="ECO:0000259" key="1">
    <source>
        <dbReference type="Pfam" id="PF08421"/>
    </source>
</evidence>
<dbReference type="AlphaFoldDB" id="A0A382LPK2"/>
<name>A0A382LPK2_9ZZZZ</name>
<dbReference type="InterPro" id="IPR013630">
    <property type="entry name" value="Methyltransf_Zn-bd_dom_put"/>
</dbReference>
<dbReference type="Pfam" id="PF08421">
    <property type="entry name" value="Methyltransf_13"/>
    <property type="match status" value="1"/>
</dbReference>
<reference evidence="2" key="1">
    <citation type="submission" date="2018-05" db="EMBL/GenBank/DDBJ databases">
        <authorList>
            <person name="Lanie J.A."/>
            <person name="Ng W.-L."/>
            <person name="Kazmierczak K.M."/>
            <person name="Andrzejewski T.M."/>
            <person name="Davidsen T.M."/>
            <person name="Wayne K.J."/>
            <person name="Tettelin H."/>
            <person name="Glass J.I."/>
            <person name="Rusch D."/>
            <person name="Podicherti R."/>
            <person name="Tsui H.-C.T."/>
            <person name="Winkler M.E."/>
        </authorList>
    </citation>
    <scope>NUCLEOTIDE SEQUENCE</scope>
</reference>
<organism evidence="2">
    <name type="scientific">marine metagenome</name>
    <dbReference type="NCBI Taxonomy" id="408172"/>
    <lineage>
        <taxon>unclassified sequences</taxon>
        <taxon>metagenomes</taxon>
        <taxon>ecological metagenomes</taxon>
    </lineage>
</organism>
<feature type="non-terminal residue" evidence="2">
    <location>
        <position position="112"/>
    </location>
</feature>
<feature type="domain" description="Methyltransferase putative zinc binding" evidence="1">
    <location>
        <begin position="11"/>
        <end position="72"/>
    </location>
</feature>
<dbReference type="InterPro" id="IPR038576">
    <property type="entry name" value="Methyltransf_Zn-bd_dom_put_sf"/>
</dbReference>
<proteinExistence type="predicted"/>
<evidence type="ECO:0000313" key="2">
    <source>
        <dbReference type="EMBL" id="SVC38658.1"/>
    </source>
</evidence>
<dbReference type="Gene3D" id="6.20.50.110">
    <property type="entry name" value="Methyltransferase, zinc-binding domain"/>
    <property type="match status" value="1"/>
</dbReference>
<sequence length="112" mass="12976">MKNFYSKRSACRLCDESNLELVLHLKPTPIADHYVTIDQQRITQETYPLDLYLCESCGHVQLLDVIDPEILFREYSYVTSVSPGLVRHFQEHANQLIERLSLSPRDLVVEIG</sequence>
<dbReference type="EMBL" id="UINC01088440">
    <property type="protein sequence ID" value="SVC38658.1"/>
    <property type="molecule type" value="Genomic_DNA"/>
</dbReference>